<dbReference type="Proteomes" id="UP000257109">
    <property type="component" value="Unassembled WGS sequence"/>
</dbReference>
<reference evidence="1" key="1">
    <citation type="submission" date="2018-05" db="EMBL/GenBank/DDBJ databases">
        <title>Draft genome of Mucuna pruriens seed.</title>
        <authorList>
            <person name="Nnadi N.E."/>
            <person name="Vos R."/>
            <person name="Hasami M.H."/>
            <person name="Devisetty U.K."/>
            <person name="Aguiy J.C."/>
        </authorList>
    </citation>
    <scope>NUCLEOTIDE SEQUENCE [LARGE SCALE GENOMIC DNA]</scope>
    <source>
        <strain evidence="1">JCA_2017</strain>
    </source>
</reference>
<dbReference type="EMBL" id="QJKJ01000599">
    <property type="protein sequence ID" value="RDY11680.1"/>
    <property type="molecule type" value="Genomic_DNA"/>
</dbReference>
<feature type="non-terminal residue" evidence="1">
    <location>
        <position position="246"/>
    </location>
</feature>
<sequence>MCQPWCIGYPKLEQAQSYELKSALIHWWPKFHGFVGVDPHKHLKKFHGKRNLISNMVSNTQQFGVMAFATSKVVNEVVVVGNQRLENKIIELTSLVRKLAIGQHHMTTNNIQFQENVFSTSQNLQTQIGQLATIVNQLQSKGVVEVIEVQPPFSSIMQSLQPLVIIANKLQAEQKERLLQDLKKLRDFDEYPTKHSTLMFLLKKPPKDVALKFQVKDVSAQSEHLDLGEVVSAKPAPSHPHFHGGA</sequence>
<protein>
    <submittedName>
        <fullName evidence="1">Uncharacterized protein</fullName>
    </submittedName>
</protein>
<name>A0A371I9F2_MUCPR</name>
<accession>A0A371I9F2</accession>
<keyword evidence="2" id="KW-1185">Reference proteome</keyword>
<gene>
    <name evidence="1" type="ORF">CR513_03613</name>
</gene>
<evidence type="ECO:0000313" key="1">
    <source>
        <dbReference type="EMBL" id="RDY11680.1"/>
    </source>
</evidence>
<comment type="caution">
    <text evidence="1">The sequence shown here is derived from an EMBL/GenBank/DDBJ whole genome shotgun (WGS) entry which is preliminary data.</text>
</comment>
<evidence type="ECO:0000313" key="2">
    <source>
        <dbReference type="Proteomes" id="UP000257109"/>
    </source>
</evidence>
<organism evidence="1 2">
    <name type="scientific">Mucuna pruriens</name>
    <name type="common">Velvet bean</name>
    <name type="synonym">Dolichos pruriens</name>
    <dbReference type="NCBI Taxonomy" id="157652"/>
    <lineage>
        <taxon>Eukaryota</taxon>
        <taxon>Viridiplantae</taxon>
        <taxon>Streptophyta</taxon>
        <taxon>Embryophyta</taxon>
        <taxon>Tracheophyta</taxon>
        <taxon>Spermatophyta</taxon>
        <taxon>Magnoliopsida</taxon>
        <taxon>eudicotyledons</taxon>
        <taxon>Gunneridae</taxon>
        <taxon>Pentapetalae</taxon>
        <taxon>rosids</taxon>
        <taxon>fabids</taxon>
        <taxon>Fabales</taxon>
        <taxon>Fabaceae</taxon>
        <taxon>Papilionoideae</taxon>
        <taxon>50 kb inversion clade</taxon>
        <taxon>NPAAA clade</taxon>
        <taxon>indigoferoid/millettioid clade</taxon>
        <taxon>Phaseoleae</taxon>
        <taxon>Mucuna</taxon>
    </lineage>
</organism>
<proteinExistence type="predicted"/>
<dbReference type="OrthoDB" id="1422241at2759"/>
<dbReference type="AlphaFoldDB" id="A0A371I9F2"/>